<evidence type="ECO:0000256" key="1">
    <source>
        <dbReference type="SAM" id="SignalP"/>
    </source>
</evidence>
<dbReference type="SMART" id="SM00408">
    <property type="entry name" value="IGc2"/>
    <property type="match status" value="2"/>
</dbReference>
<accession>A0AAW0UXN6</accession>
<keyword evidence="1" id="KW-0732">Signal</keyword>
<gene>
    <name evidence="3" type="ORF">O3P69_007546</name>
</gene>
<proteinExistence type="predicted"/>
<dbReference type="PANTHER" id="PTHR23279:SF2">
    <property type="entry name" value="DEFECTIVE PROBOSCIS EXTENSION RESPONSE 19, ISOFORM A"/>
    <property type="match status" value="1"/>
</dbReference>
<dbReference type="AlphaFoldDB" id="A0AAW0UXN6"/>
<name>A0AAW0UXN6_SCYPA</name>
<feature type="domain" description="Ig-like" evidence="2">
    <location>
        <begin position="146"/>
        <end position="247"/>
    </location>
</feature>
<dbReference type="InterPro" id="IPR013783">
    <property type="entry name" value="Ig-like_fold"/>
</dbReference>
<dbReference type="InterPro" id="IPR003598">
    <property type="entry name" value="Ig_sub2"/>
</dbReference>
<feature type="chain" id="PRO_5043934457" description="Ig-like domain-containing protein" evidence="1">
    <location>
        <begin position="21"/>
        <end position="306"/>
    </location>
</feature>
<dbReference type="InterPro" id="IPR036179">
    <property type="entry name" value="Ig-like_dom_sf"/>
</dbReference>
<evidence type="ECO:0000313" key="3">
    <source>
        <dbReference type="EMBL" id="KAK8404291.1"/>
    </source>
</evidence>
<dbReference type="Pfam" id="PF13927">
    <property type="entry name" value="Ig_3"/>
    <property type="match status" value="1"/>
</dbReference>
<dbReference type="CDD" id="cd00096">
    <property type="entry name" value="Ig"/>
    <property type="match status" value="1"/>
</dbReference>
<dbReference type="PANTHER" id="PTHR23279">
    <property type="entry name" value="DEFECTIVE PROBOSCIS EXTENSION RESPONSE DPR -RELATED"/>
    <property type="match status" value="1"/>
</dbReference>
<organism evidence="3 4">
    <name type="scientific">Scylla paramamosain</name>
    <name type="common">Mud crab</name>
    <dbReference type="NCBI Taxonomy" id="85552"/>
    <lineage>
        <taxon>Eukaryota</taxon>
        <taxon>Metazoa</taxon>
        <taxon>Ecdysozoa</taxon>
        <taxon>Arthropoda</taxon>
        <taxon>Crustacea</taxon>
        <taxon>Multicrustacea</taxon>
        <taxon>Malacostraca</taxon>
        <taxon>Eumalacostraca</taxon>
        <taxon>Eucarida</taxon>
        <taxon>Decapoda</taxon>
        <taxon>Pleocyemata</taxon>
        <taxon>Brachyura</taxon>
        <taxon>Eubrachyura</taxon>
        <taxon>Portunoidea</taxon>
        <taxon>Portunidae</taxon>
        <taxon>Portuninae</taxon>
        <taxon>Scylla</taxon>
    </lineage>
</organism>
<dbReference type="PROSITE" id="PS50835">
    <property type="entry name" value="IG_LIKE"/>
    <property type="match status" value="2"/>
</dbReference>
<feature type="domain" description="Ig-like" evidence="2">
    <location>
        <begin position="58"/>
        <end position="143"/>
    </location>
</feature>
<dbReference type="SMART" id="SM00409">
    <property type="entry name" value="IG"/>
    <property type="match status" value="2"/>
</dbReference>
<dbReference type="InterPro" id="IPR003599">
    <property type="entry name" value="Ig_sub"/>
</dbReference>
<feature type="signal peptide" evidence="1">
    <location>
        <begin position="1"/>
        <end position="20"/>
    </location>
</feature>
<evidence type="ECO:0000313" key="4">
    <source>
        <dbReference type="Proteomes" id="UP001487740"/>
    </source>
</evidence>
<dbReference type="Gene3D" id="2.60.40.10">
    <property type="entry name" value="Immunoglobulins"/>
    <property type="match status" value="2"/>
</dbReference>
<dbReference type="Proteomes" id="UP001487740">
    <property type="component" value="Unassembled WGS sequence"/>
</dbReference>
<dbReference type="SUPFAM" id="SSF48726">
    <property type="entry name" value="Immunoglobulin"/>
    <property type="match status" value="2"/>
</dbReference>
<dbReference type="GO" id="GO:0050808">
    <property type="term" value="P:synapse organization"/>
    <property type="evidence" value="ECO:0007669"/>
    <property type="project" value="TreeGrafter"/>
</dbReference>
<protein>
    <recommendedName>
        <fullName evidence="2">Ig-like domain-containing protein</fullName>
    </recommendedName>
</protein>
<comment type="caution">
    <text evidence="3">The sequence shown here is derived from an EMBL/GenBank/DDBJ whole genome shotgun (WGS) entry which is preliminary data.</text>
</comment>
<sequence length="306" mass="33980">MGRYLLLLVVVVAAFQDLWASGGRTDGLSRWGTTWGKHNHKGAASSRSRASHLSRIKPEQQNNTEILAQVGGRVTIKCYTRFLGNEIVTWLKRDEDHLLTAGSQVYSSDVRFSVAHIKNQDLWQLSLRDVRLSDAGLYECQLTTHPPTSLFFTLKVVEARAVIEGQPATHFHKGHTLRLHCIVERATEEPMYIFWYHNGSMVNYYPNKPDRISKHRYSSTLTINNLTWSHAGEYRCEPPLATPASITVHVTRPPAAMQNTGEGRGGGGGGGGRIMVGVGVALSFSPPVVPWSSPLYLLFCLLAASW</sequence>
<dbReference type="InterPro" id="IPR013106">
    <property type="entry name" value="Ig_V-set"/>
</dbReference>
<dbReference type="InterPro" id="IPR007110">
    <property type="entry name" value="Ig-like_dom"/>
</dbReference>
<dbReference type="EMBL" id="JARAKH010000004">
    <property type="protein sequence ID" value="KAK8404291.1"/>
    <property type="molecule type" value="Genomic_DNA"/>
</dbReference>
<dbReference type="GO" id="GO:0032589">
    <property type="term" value="C:neuron projection membrane"/>
    <property type="evidence" value="ECO:0007669"/>
    <property type="project" value="TreeGrafter"/>
</dbReference>
<dbReference type="InterPro" id="IPR037448">
    <property type="entry name" value="Zig-8"/>
</dbReference>
<dbReference type="Pfam" id="PF07686">
    <property type="entry name" value="V-set"/>
    <property type="match status" value="1"/>
</dbReference>
<evidence type="ECO:0000259" key="2">
    <source>
        <dbReference type="PROSITE" id="PS50835"/>
    </source>
</evidence>
<keyword evidence="4" id="KW-1185">Reference proteome</keyword>
<reference evidence="3 4" key="1">
    <citation type="submission" date="2023-03" db="EMBL/GenBank/DDBJ databases">
        <title>High-quality genome of Scylla paramamosain provides insights in environmental adaptation.</title>
        <authorList>
            <person name="Zhang L."/>
        </authorList>
    </citation>
    <scope>NUCLEOTIDE SEQUENCE [LARGE SCALE GENOMIC DNA]</scope>
    <source>
        <strain evidence="3">LZ_2023a</strain>
        <tissue evidence="3">Muscle</tissue>
    </source>
</reference>